<evidence type="ECO:0000259" key="12">
    <source>
        <dbReference type="PROSITE" id="PS51671"/>
    </source>
</evidence>
<evidence type="ECO:0000256" key="6">
    <source>
        <dbReference type="ARBA" id="ARBA00023002"/>
    </source>
</evidence>
<evidence type="ECO:0000256" key="9">
    <source>
        <dbReference type="ARBA" id="ARBA00048126"/>
    </source>
</evidence>
<dbReference type="SUPFAM" id="SSF52283">
    <property type="entry name" value="Formate/glycerate dehydrogenase catalytic domain-like"/>
    <property type="match status" value="1"/>
</dbReference>
<dbReference type="InterPro" id="IPR006236">
    <property type="entry name" value="PGDH"/>
</dbReference>
<organism evidence="13 14">
    <name type="scientific">Ktedonobacter robiniae</name>
    <dbReference type="NCBI Taxonomy" id="2778365"/>
    <lineage>
        <taxon>Bacteria</taxon>
        <taxon>Bacillati</taxon>
        <taxon>Chloroflexota</taxon>
        <taxon>Ktedonobacteria</taxon>
        <taxon>Ktedonobacterales</taxon>
        <taxon>Ktedonobacteraceae</taxon>
        <taxon>Ktedonobacter</taxon>
    </lineage>
</organism>
<dbReference type="RefSeq" id="WP_201377062.1">
    <property type="nucleotide sequence ID" value="NZ_BNJG01000009.1"/>
</dbReference>
<comment type="caution">
    <text evidence="13">The sequence shown here is derived from an EMBL/GenBank/DDBJ whole genome shotgun (WGS) entry which is preliminary data.</text>
</comment>
<dbReference type="PANTHER" id="PTHR42789:SF1">
    <property type="entry name" value="D-ISOMER SPECIFIC 2-HYDROXYACID DEHYDROGENASE FAMILY PROTEIN (AFU_ORTHOLOGUE AFUA_6G10090)"/>
    <property type="match status" value="1"/>
</dbReference>
<dbReference type="Pfam" id="PF01842">
    <property type="entry name" value="ACT"/>
    <property type="match status" value="1"/>
</dbReference>
<comment type="catalytic activity">
    <reaction evidence="9">
        <text>(R)-2-hydroxyglutarate + NAD(+) = 2-oxoglutarate + NADH + H(+)</text>
        <dbReference type="Rhea" id="RHEA:49612"/>
        <dbReference type="ChEBI" id="CHEBI:15378"/>
        <dbReference type="ChEBI" id="CHEBI:15801"/>
        <dbReference type="ChEBI" id="CHEBI:16810"/>
        <dbReference type="ChEBI" id="CHEBI:57540"/>
        <dbReference type="ChEBI" id="CHEBI:57945"/>
        <dbReference type="EC" id="1.1.1.399"/>
    </reaction>
</comment>
<dbReference type="EMBL" id="BNJG01000009">
    <property type="protein sequence ID" value="GHO61063.1"/>
    <property type="molecule type" value="Genomic_DNA"/>
</dbReference>
<comment type="pathway">
    <text evidence="2 11">Amino-acid biosynthesis; L-serine biosynthesis; L-serine from 3-phospho-D-glycerate: step 1/3.</text>
</comment>
<comment type="similarity">
    <text evidence="3 11">Belongs to the D-isomer specific 2-hydroxyacid dehydrogenase family.</text>
</comment>
<accession>A0ABQ3V7W5</accession>
<dbReference type="EC" id="1.1.1.95" evidence="11"/>
<evidence type="ECO:0000313" key="13">
    <source>
        <dbReference type="EMBL" id="GHO61063.1"/>
    </source>
</evidence>
<dbReference type="InterPro" id="IPR006140">
    <property type="entry name" value="D-isomer_DH_NAD-bd"/>
</dbReference>
<evidence type="ECO:0000256" key="5">
    <source>
        <dbReference type="ARBA" id="ARBA00022605"/>
    </source>
</evidence>
<dbReference type="PROSITE" id="PS00671">
    <property type="entry name" value="D_2_HYDROXYACID_DH_3"/>
    <property type="match status" value="1"/>
</dbReference>
<dbReference type="SUPFAM" id="SSF143548">
    <property type="entry name" value="Serine metabolism enzymes domain"/>
    <property type="match status" value="1"/>
</dbReference>
<dbReference type="SUPFAM" id="SSF51735">
    <property type="entry name" value="NAD(P)-binding Rossmann-fold domains"/>
    <property type="match status" value="1"/>
</dbReference>
<sequence>MTQVHEPTSQADNSPQTIRILITDKIAREGIDLLKEQMPEAQVDERRGLTPEQLAEVIGDYHALIVRSETQVTADVLSAGTNLKIVGRAGVGVDNIDTNAATRLGIIVVNSPTGNIMAAAEHTIAMLMSLARHVPAANASIKGGKWDRSRFMGIEVRNRVLGVIGLGKVGMAVARRALGLEMQVVAYDPFVSPEQARKNGVEMATFEEVLTRADFLTLHTSLTSGPQGTRGLISEHELQLMKSGARLINCARGGLINEKALLNALNEGRLAGAALDVFSQEPIRDDETLLQLLAHDRVIATPHLGASTEEAQVGVATDVAEQVVSVLNGGFPRAAVNAPLILPETLKVLEPYMTLLEKMGRLYTQLQPGPLSKIEITYNGDIASYDLRPLQAALIKGLLESVSEAHVNMINAQLLAKERGLEITEQKSTTPAEFANQVTLRVLSPNGNSSSFIGKPGIEDEHFDVISGAVIYDEPRIVRVGRYWTEFVPEGYILFCRNLDQPGMIGRAGTLLGKAQVNIRHMGVGPVERKPRTRVSGNTTDTALMVISVDDAIPDWALRELSETGDIFGVTVVNL</sequence>
<dbReference type="CDD" id="cd04902">
    <property type="entry name" value="ACT_3PGDH-xct"/>
    <property type="match status" value="1"/>
</dbReference>
<dbReference type="InterPro" id="IPR050857">
    <property type="entry name" value="D-2-hydroxyacid_DH"/>
</dbReference>
<dbReference type="CDD" id="cd12173">
    <property type="entry name" value="PGDH_4"/>
    <property type="match status" value="1"/>
</dbReference>
<keyword evidence="14" id="KW-1185">Reference proteome</keyword>
<dbReference type="InterPro" id="IPR029009">
    <property type="entry name" value="ASB_dom_sf"/>
</dbReference>
<dbReference type="InterPro" id="IPR006139">
    <property type="entry name" value="D-isomer_2_OHA_DH_cat_dom"/>
</dbReference>
<dbReference type="PROSITE" id="PS00065">
    <property type="entry name" value="D_2_HYDROXYACID_DH_1"/>
    <property type="match status" value="1"/>
</dbReference>
<gene>
    <name evidence="13" type="ORF">KSB_95380</name>
</gene>
<evidence type="ECO:0000256" key="1">
    <source>
        <dbReference type="ARBA" id="ARBA00003800"/>
    </source>
</evidence>
<name>A0ABQ3V7W5_9CHLR</name>
<keyword evidence="5 11" id="KW-0028">Amino-acid biosynthesis</keyword>
<evidence type="ECO:0000256" key="7">
    <source>
        <dbReference type="ARBA" id="ARBA00023027"/>
    </source>
</evidence>
<dbReference type="Gene3D" id="3.30.1330.90">
    <property type="entry name" value="D-3-phosphoglycerate dehydrogenase, domain 3"/>
    <property type="match status" value="1"/>
</dbReference>
<evidence type="ECO:0000256" key="11">
    <source>
        <dbReference type="RuleBase" id="RU363003"/>
    </source>
</evidence>
<protein>
    <recommendedName>
        <fullName evidence="4 11">D-3-phosphoglycerate dehydrogenase</fullName>
        <ecNumber evidence="11">1.1.1.95</ecNumber>
    </recommendedName>
</protein>
<proteinExistence type="inferred from homology"/>
<dbReference type="InterPro" id="IPR002912">
    <property type="entry name" value="ACT_dom"/>
</dbReference>
<evidence type="ECO:0000256" key="8">
    <source>
        <dbReference type="ARBA" id="ARBA00023299"/>
    </source>
</evidence>
<dbReference type="Gene3D" id="3.40.50.720">
    <property type="entry name" value="NAD(P)-binding Rossmann-like Domain"/>
    <property type="match status" value="2"/>
</dbReference>
<dbReference type="PROSITE" id="PS51671">
    <property type="entry name" value="ACT"/>
    <property type="match status" value="1"/>
</dbReference>
<keyword evidence="8 11" id="KW-0718">Serine biosynthesis</keyword>
<dbReference type="InterPro" id="IPR029753">
    <property type="entry name" value="D-isomer_DH_CS"/>
</dbReference>
<evidence type="ECO:0000256" key="4">
    <source>
        <dbReference type="ARBA" id="ARBA00021582"/>
    </source>
</evidence>
<dbReference type="InterPro" id="IPR029752">
    <property type="entry name" value="D-isomer_DH_CS1"/>
</dbReference>
<reference evidence="13 14" key="1">
    <citation type="journal article" date="2021" name="Int. J. Syst. Evol. Microbiol.">
        <title>Reticulibacter mediterranei gen. nov., sp. nov., within the new family Reticulibacteraceae fam. nov., and Ktedonospora formicarum gen. nov., sp. nov., Ktedonobacter robiniae sp. nov., Dictyobacter formicarum sp. nov. and Dictyobacter arantiisoli sp. nov., belonging to the class Ktedonobacteria.</title>
        <authorList>
            <person name="Yabe S."/>
            <person name="Zheng Y."/>
            <person name="Wang C.M."/>
            <person name="Sakai Y."/>
            <person name="Abe K."/>
            <person name="Yokota A."/>
            <person name="Donadio S."/>
            <person name="Cavaletti L."/>
            <person name="Monciardini P."/>
        </authorList>
    </citation>
    <scope>NUCLEOTIDE SEQUENCE [LARGE SCALE GENOMIC DNA]</scope>
    <source>
        <strain evidence="13 14">SOSP1-30</strain>
    </source>
</reference>
<dbReference type="Pfam" id="PF00389">
    <property type="entry name" value="2-Hacid_dh"/>
    <property type="match status" value="1"/>
</dbReference>
<dbReference type="SUPFAM" id="SSF55021">
    <property type="entry name" value="ACT-like"/>
    <property type="match status" value="1"/>
</dbReference>
<comment type="catalytic activity">
    <reaction evidence="10 11">
        <text>(2R)-3-phosphoglycerate + NAD(+) = 3-phosphooxypyruvate + NADH + H(+)</text>
        <dbReference type="Rhea" id="RHEA:12641"/>
        <dbReference type="ChEBI" id="CHEBI:15378"/>
        <dbReference type="ChEBI" id="CHEBI:18110"/>
        <dbReference type="ChEBI" id="CHEBI:57540"/>
        <dbReference type="ChEBI" id="CHEBI:57945"/>
        <dbReference type="ChEBI" id="CHEBI:58272"/>
        <dbReference type="EC" id="1.1.1.95"/>
    </reaction>
</comment>
<dbReference type="Proteomes" id="UP000654345">
    <property type="component" value="Unassembled WGS sequence"/>
</dbReference>
<evidence type="ECO:0000256" key="2">
    <source>
        <dbReference type="ARBA" id="ARBA00005216"/>
    </source>
</evidence>
<dbReference type="InterPro" id="IPR045865">
    <property type="entry name" value="ACT-like_dom_sf"/>
</dbReference>
<evidence type="ECO:0000313" key="14">
    <source>
        <dbReference type="Proteomes" id="UP000654345"/>
    </source>
</evidence>
<dbReference type="Gene3D" id="3.30.70.260">
    <property type="match status" value="1"/>
</dbReference>
<feature type="domain" description="ACT" evidence="12">
    <location>
        <begin position="493"/>
        <end position="575"/>
    </location>
</feature>
<evidence type="ECO:0000256" key="10">
    <source>
        <dbReference type="ARBA" id="ARBA00048731"/>
    </source>
</evidence>
<dbReference type="InterPro" id="IPR036291">
    <property type="entry name" value="NAD(P)-bd_dom_sf"/>
</dbReference>
<evidence type="ECO:0000256" key="3">
    <source>
        <dbReference type="ARBA" id="ARBA00005854"/>
    </source>
</evidence>
<keyword evidence="7 11" id="KW-0520">NAD</keyword>
<keyword evidence="6 11" id="KW-0560">Oxidoreductase</keyword>
<dbReference type="NCBIfam" id="TIGR01327">
    <property type="entry name" value="PGDH"/>
    <property type="match status" value="1"/>
</dbReference>
<dbReference type="Pfam" id="PF19304">
    <property type="entry name" value="PGDH_inter"/>
    <property type="match status" value="1"/>
</dbReference>
<comment type="function">
    <text evidence="1">Catalyzes the reversible oxidation of 3-phospho-D-glycerate to 3-phosphonooxypyruvate, the first step of the phosphorylated L-serine biosynthesis pathway. Also catalyzes the reversible oxidation of 2-hydroxyglutarate to 2-oxoglutarate.</text>
</comment>
<dbReference type="PANTHER" id="PTHR42789">
    <property type="entry name" value="D-ISOMER SPECIFIC 2-HYDROXYACID DEHYDROGENASE FAMILY PROTEIN (AFU_ORTHOLOGUE AFUA_6G10090)"/>
    <property type="match status" value="1"/>
</dbReference>
<dbReference type="InterPro" id="IPR045626">
    <property type="entry name" value="PGDH_ASB_dom"/>
</dbReference>
<dbReference type="Pfam" id="PF02826">
    <property type="entry name" value="2-Hacid_dh_C"/>
    <property type="match status" value="1"/>
</dbReference>